<dbReference type="RefSeq" id="WP_188488225.1">
    <property type="nucleotide sequence ID" value="NZ_BMCS01000001.1"/>
</dbReference>
<evidence type="ECO:0000259" key="1">
    <source>
        <dbReference type="Pfam" id="PF06722"/>
    </source>
</evidence>
<keyword evidence="2" id="KW-0808">Transferase</keyword>
<dbReference type="InterPro" id="IPR010610">
    <property type="entry name" value="EryCIII-like_C"/>
</dbReference>
<dbReference type="PANTHER" id="PTHR48050:SF13">
    <property type="entry name" value="STEROL 3-BETA-GLUCOSYLTRANSFERASE UGT80A2"/>
    <property type="match status" value="1"/>
</dbReference>
<dbReference type="EMBL" id="BMCS01000001">
    <property type="protein sequence ID" value="GGF19392.1"/>
    <property type="molecule type" value="Genomic_DNA"/>
</dbReference>
<dbReference type="Pfam" id="PF06722">
    <property type="entry name" value="EryCIII-like_C"/>
    <property type="match status" value="1"/>
</dbReference>
<dbReference type="CDD" id="cd03784">
    <property type="entry name" value="GT1_Gtf-like"/>
    <property type="match status" value="1"/>
</dbReference>
<keyword evidence="3" id="KW-1185">Reference proteome</keyword>
<feature type="domain" description="Erythromycin biosynthesis protein CIII-like C-terminal" evidence="1">
    <location>
        <begin position="298"/>
        <end position="377"/>
    </location>
</feature>
<proteinExistence type="predicted"/>
<evidence type="ECO:0000313" key="2">
    <source>
        <dbReference type="EMBL" id="GGF19392.1"/>
    </source>
</evidence>
<accession>A0ABQ1UHU4</accession>
<comment type="caution">
    <text evidence="2">The sequence shown here is derived from an EMBL/GenBank/DDBJ whole genome shotgun (WGS) entry which is preliminary data.</text>
</comment>
<dbReference type="InterPro" id="IPR002213">
    <property type="entry name" value="UDP_glucos_trans"/>
</dbReference>
<dbReference type="InterPro" id="IPR050426">
    <property type="entry name" value="Glycosyltransferase_28"/>
</dbReference>
<dbReference type="Gene3D" id="3.40.50.2000">
    <property type="entry name" value="Glycogen Phosphorylase B"/>
    <property type="match status" value="2"/>
</dbReference>
<sequence>MSRILVMTSPARGLLYPVVETLVTLRRRGASIHVITLADEVDRMRELGVTASALPPELNDAHPGDWKGNGRRSVGALTDGLIDRAEAEFRHLASMISTYRPDMILTDVSATGAQCAAEASGLPWAIWCPTFLPLFSTDGPPIGLGLRPGTSRVARMRDTALSHTSRAIWEVAFKNKFNRWRRTHDLPAVRHCDEPLRRAPLILSFCGPPLENRHADWPDTVELVGPSSWAPPTDPDPAIDAITDPIALVTCSTELQADAALAGTALTALEGTGMHAVVTTGALDPDAFSSTATSTVTRFVAHEHVLATTSVVITHGGMGITQKALARGIPLVIVPFGRDQRDVAVRVHAGGSGVRLDPRDLTPETLRAAVTTALGRTEEARRVASIVPAVGSADRAADHIERVLAARRTSDAVA</sequence>
<dbReference type="SUPFAM" id="SSF53756">
    <property type="entry name" value="UDP-Glycosyltransferase/glycogen phosphorylase"/>
    <property type="match status" value="1"/>
</dbReference>
<evidence type="ECO:0000313" key="3">
    <source>
        <dbReference type="Proteomes" id="UP000632454"/>
    </source>
</evidence>
<reference evidence="3" key="1">
    <citation type="journal article" date="2019" name="Int. J. Syst. Evol. Microbiol.">
        <title>The Global Catalogue of Microorganisms (GCM) 10K type strain sequencing project: providing services to taxonomists for standard genome sequencing and annotation.</title>
        <authorList>
            <consortium name="The Broad Institute Genomics Platform"/>
            <consortium name="The Broad Institute Genome Sequencing Center for Infectious Disease"/>
            <person name="Wu L."/>
            <person name="Ma J."/>
        </authorList>
    </citation>
    <scope>NUCLEOTIDE SEQUENCE [LARGE SCALE GENOMIC DNA]</scope>
    <source>
        <strain evidence="3">CCM 7855</strain>
    </source>
</reference>
<protein>
    <submittedName>
        <fullName evidence="2">Glycosyl transferase</fullName>
    </submittedName>
</protein>
<dbReference type="PANTHER" id="PTHR48050">
    <property type="entry name" value="STEROL 3-BETA-GLUCOSYLTRANSFERASE"/>
    <property type="match status" value="1"/>
</dbReference>
<dbReference type="Proteomes" id="UP000632454">
    <property type="component" value="Unassembled WGS sequence"/>
</dbReference>
<organism evidence="2 3">
    <name type="scientific">Williamsia phyllosphaerae</name>
    <dbReference type="NCBI Taxonomy" id="885042"/>
    <lineage>
        <taxon>Bacteria</taxon>
        <taxon>Bacillati</taxon>
        <taxon>Actinomycetota</taxon>
        <taxon>Actinomycetes</taxon>
        <taxon>Mycobacteriales</taxon>
        <taxon>Nocardiaceae</taxon>
        <taxon>Williamsia</taxon>
    </lineage>
</organism>
<name>A0ABQ1UHU4_9NOCA</name>
<gene>
    <name evidence="2" type="ORF">GCM10007298_14300</name>
</gene>
<dbReference type="GO" id="GO:0016740">
    <property type="term" value="F:transferase activity"/>
    <property type="evidence" value="ECO:0007669"/>
    <property type="project" value="UniProtKB-KW"/>
</dbReference>